<dbReference type="Pfam" id="PF18480">
    <property type="entry name" value="DUF5615"/>
    <property type="match status" value="1"/>
</dbReference>
<dbReference type="Proteomes" id="UP001268256">
    <property type="component" value="Unassembled WGS sequence"/>
</dbReference>
<feature type="domain" description="DUF5615" evidence="1">
    <location>
        <begin position="4"/>
        <end position="110"/>
    </location>
</feature>
<organism evidence="2 3">
    <name type="scientific">Pseudocalidococcus azoricus BACA0444</name>
    <dbReference type="NCBI Taxonomy" id="2918990"/>
    <lineage>
        <taxon>Bacteria</taxon>
        <taxon>Bacillati</taxon>
        <taxon>Cyanobacteriota</taxon>
        <taxon>Cyanophyceae</taxon>
        <taxon>Acaryochloridales</taxon>
        <taxon>Thermosynechococcaceae</taxon>
        <taxon>Pseudocalidococcus</taxon>
        <taxon>Pseudocalidococcus azoricus</taxon>
    </lineage>
</organism>
<comment type="caution">
    <text evidence="2">The sequence shown here is derived from an EMBL/GenBank/DDBJ whole genome shotgun (WGS) entry which is preliminary data.</text>
</comment>
<keyword evidence="3" id="KW-1185">Reference proteome</keyword>
<evidence type="ECO:0000259" key="1">
    <source>
        <dbReference type="Pfam" id="PF18480"/>
    </source>
</evidence>
<sequence length="116" mass="13015">MKLKFQADADLNYGIVTGVLRAEPTIDFQTAIMGKLEGLSDFEVLRLAADENRVLISHDQRTMPVHFAKFLMNDQSSGVIIVLQSMPISAAIDGLIQIWQKSKPTDWINRIAYLPL</sequence>
<proteinExistence type="predicted"/>
<protein>
    <submittedName>
        <fullName evidence="2">DUF5615 family PIN-like protein</fullName>
    </submittedName>
</protein>
<dbReference type="RefSeq" id="WP_322877560.1">
    <property type="nucleotide sequence ID" value="NZ_JAVMIP010000003.1"/>
</dbReference>
<dbReference type="AlphaFoldDB" id="A0AAE4JXV5"/>
<evidence type="ECO:0000313" key="2">
    <source>
        <dbReference type="EMBL" id="MDS3860279.1"/>
    </source>
</evidence>
<dbReference type="EMBL" id="JAVMIP010000003">
    <property type="protein sequence ID" value="MDS3860279.1"/>
    <property type="molecule type" value="Genomic_DNA"/>
</dbReference>
<evidence type="ECO:0000313" key="3">
    <source>
        <dbReference type="Proteomes" id="UP001268256"/>
    </source>
</evidence>
<name>A0AAE4JXV5_9CYAN</name>
<accession>A0AAE4JXV5</accession>
<dbReference type="InterPro" id="IPR041049">
    <property type="entry name" value="DUF5615"/>
</dbReference>
<gene>
    <name evidence="2" type="ORF">RIF25_05610</name>
</gene>
<reference evidence="3" key="1">
    <citation type="submission" date="2023-07" db="EMBL/GenBank/DDBJ databases">
        <authorList>
            <person name="Luz R."/>
            <person name="Cordeiro R."/>
            <person name="Fonseca A."/>
            <person name="Goncalves V."/>
        </authorList>
    </citation>
    <scope>NUCLEOTIDE SEQUENCE [LARGE SCALE GENOMIC DNA]</scope>
    <source>
        <strain evidence="3">BACA0444</strain>
    </source>
</reference>